<dbReference type="GO" id="GO:0016887">
    <property type="term" value="F:ATP hydrolysis activity"/>
    <property type="evidence" value="ECO:0007669"/>
    <property type="project" value="InterPro"/>
</dbReference>
<dbReference type="InterPro" id="IPR003439">
    <property type="entry name" value="ABC_transporter-like_ATP-bd"/>
</dbReference>
<dbReference type="PROSITE" id="PS50893">
    <property type="entry name" value="ABC_TRANSPORTER_2"/>
    <property type="match status" value="1"/>
</dbReference>
<dbReference type="RefSeq" id="WP_003464221.1">
    <property type="nucleotide sequence ID" value="NZ_APML01000010.1"/>
</dbReference>
<dbReference type="Pfam" id="PF00005">
    <property type="entry name" value="ABC_tran"/>
    <property type="match status" value="1"/>
</dbReference>
<dbReference type="PANTHER" id="PTHR43423:SF1">
    <property type="entry name" value="ABC TRANSPORTER I FAMILY MEMBER 17"/>
    <property type="match status" value="1"/>
</dbReference>
<dbReference type="STRING" id="1308866.J416_02771"/>
<feature type="domain" description="ABC transporter" evidence="4">
    <location>
        <begin position="2"/>
        <end position="216"/>
    </location>
</feature>
<gene>
    <name evidence="5" type="ORF">J416_02771</name>
</gene>
<dbReference type="Gene3D" id="3.40.50.300">
    <property type="entry name" value="P-loop containing nucleotide triphosphate hydrolases"/>
    <property type="match status" value="1"/>
</dbReference>
<dbReference type="SUPFAM" id="SSF52540">
    <property type="entry name" value="P-loop containing nucleoside triphosphate hydrolases"/>
    <property type="match status" value="1"/>
</dbReference>
<protein>
    <submittedName>
        <fullName evidence="5">ABC transporter-like protein</fullName>
    </submittedName>
</protein>
<dbReference type="OrthoDB" id="9785080at2"/>
<dbReference type="InterPro" id="IPR017871">
    <property type="entry name" value="ABC_transporter-like_CS"/>
</dbReference>
<dbReference type="PROSITE" id="PS00211">
    <property type="entry name" value="ABC_TRANSPORTER_1"/>
    <property type="match status" value="1"/>
</dbReference>
<dbReference type="SMART" id="SM00382">
    <property type="entry name" value="AAA"/>
    <property type="match status" value="1"/>
</dbReference>
<dbReference type="eggNOG" id="COG1136">
    <property type="taxonomic scope" value="Bacteria"/>
</dbReference>
<keyword evidence="2" id="KW-0547">Nucleotide-binding</keyword>
<keyword evidence="6" id="KW-1185">Reference proteome</keyword>
<evidence type="ECO:0000256" key="1">
    <source>
        <dbReference type="ARBA" id="ARBA00022448"/>
    </source>
</evidence>
<evidence type="ECO:0000256" key="3">
    <source>
        <dbReference type="ARBA" id="ARBA00022840"/>
    </source>
</evidence>
<organism evidence="5 6">
    <name type="scientific">Gracilibacillus halophilus YIM-C55.5</name>
    <dbReference type="NCBI Taxonomy" id="1308866"/>
    <lineage>
        <taxon>Bacteria</taxon>
        <taxon>Bacillati</taxon>
        <taxon>Bacillota</taxon>
        <taxon>Bacilli</taxon>
        <taxon>Bacillales</taxon>
        <taxon>Bacillaceae</taxon>
        <taxon>Gracilibacillus</taxon>
    </lineage>
</organism>
<dbReference type="PANTHER" id="PTHR43423">
    <property type="entry name" value="ABC TRANSPORTER I FAMILY MEMBER 17"/>
    <property type="match status" value="1"/>
</dbReference>
<dbReference type="AlphaFoldDB" id="N4WP92"/>
<dbReference type="InterPro" id="IPR003593">
    <property type="entry name" value="AAA+_ATPase"/>
</dbReference>
<dbReference type="GO" id="GO:0005524">
    <property type="term" value="F:ATP binding"/>
    <property type="evidence" value="ECO:0007669"/>
    <property type="project" value="UniProtKB-KW"/>
</dbReference>
<dbReference type="InterPro" id="IPR027417">
    <property type="entry name" value="P-loop_NTPase"/>
</dbReference>
<comment type="caution">
    <text evidence="5">The sequence shown here is derived from an EMBL/GenBank/DDBJ whole genome shotgun (WGS) entry which is preliminary data.</text>
</comment>
<dbReference type="PATRIC" id="fig|1308866.3.peg.563"/>
<keyword evidence="3" id="KW-0067">ATP-binding</keyword>
<name>N4WP92_9BACI</name>
<evidence type="ECO:0000313" key="6">
    <source>
        <dbReference type="Proteomes" id="UP000012283"/>
    </source>
</evidence>
<dbReference type="Proteomes" id="UP000012283">
    <property type="component" value="Unassembled WGS sequence"/>
</dbReference>
<reference evidence="5 6" key="1">
    <citation type="submission" date="2013-03" db="EMBL/GenBank/DDBJ databases">
        <title>Draft genome sequence of Gracibacillus halophilus YIM-C55.5, a moderately halophilic and thermophilic organism from the Xiaochaidamu salt lake.</title>
        <authorList>
            <person name="Sugumar T."/>
            <person name="Polireddy D.R."/>
            <person name="Antony A."/>
            <person name="Madhava Y.R."/>
            <person name="Sivakumar N."/>
        </authorList>
    </citation>
    <scope>NUCLEOTIDE SEQUENCE [LARGE SCALE GENOMIC DNA]</scope>
    <source>
        <strain evidence="5 6">YIM-C55.5</strain>
    </source>
</reference>
<evidence type="ECO:0000256" key="2">
    <source>
        <dbReference type="ARBA" id="ARBA00022741"/>
    </source>
</evidence>
<evidence type="ECO:0000313" key="5">
    <source>
        <dbReference type="EMBL" id="ENH97942.1"/>
    </source>
</evidence>
<proteinExistence type="predicted"/>
<accession>N4WP92</accession>
<evidence type="ECO:0000259" key="4">
    <source>
        <dbReference type="PROSITE" id="PS50893"/>
    </source>
</evidence>
<sequence length="216" mass="24369">MFELKQVTYQDILQIDQLVIPSQKITCLFGESGSGKSTLLRLLNHMITPDEGDVLYQGDDIEKIDPVQLRRNVVMLGQDPVMFEGTVKDNLLIGVRLAEKDEPRSSTLKSMLTDLQLHKSLDDDASKLSGGEKQRVALGRVLLMDAKVYLFDEPTSALDDDTEDVVMDYVTEYIQQKRQTAVMVTHSKEIADRYADQMIYMTEIQSQRGEPHGSNA</sequence>
<keyword evidence="1" id="KW-0813">Transport</keyword>
<dbReference type="EMBL" id="APML01000010">
    <property type="protein sequence ID" value="ENH97942.1"/>
    <property type="molecule type" value="Genomic_DNA"/>
</dbReference>